<dbReference type="EMBL" id="BMFQ01000001">
    <property type="protein sequence ID" value="GGG37148.1"/>
    <property type="molecule type" value="Genomic_DNA"/>
</dbReference>
<dbReference type="RefSeq" id="WP_188461727.1">
    <property type="nucleotide sequence ID" value="NZ_BMFQ01000001.1"/>
</dbReference>
<sequence>MNKNEKNLVEGNLINMYRISKEWIDELEFYELELNFFNNLISERIASNTHKDLSHKDIYRNIDDLLFKLSNNLISEIKTHRKELVQLIDSNNFSQNSEESKIHLHLLEKMFRVKDGIKKLKKALFIYIKDNPFDFEFDTILNDL</sequence>
<dbReference type="AlphaFoldDB" id="A0A917LK87"/>
<comment type="caution">
    <text evidence="1">The sequence shown here is derived from an EMBL/GenBank/DDBJ whole genome shotgun (WGS) entry which is preliminary data.</text>
</comment>
<organism evidence="1 2">
    <name type="scientific">Bizionia arctica</name>
    <dbReference type="NCBI Taxonomy" id="1495645"/>
    <lineage>
        <taxon>Bacteria</taxon>
        <taxon>Pseudomonadati</taxon>
        <taxon>Bacteroidota</taxon>
        <taxon>Flavobacteriia</taxon>
        <taxon>Flavobacteriales</taxon>
        <taxon>Flavobacteriaceae</taxon>
        <taxon>Bizionia</taxon>
    </lineage>
</organism>
<accession>A0A917LK87</accession>
<gene>
    <name evidence="1" type="ORF">GCM10010976_06040</name>
</gene>
<name>A0A917LK87_9FLAO</name>
<proteinExistence type="predicted"/>
<reference evidence="1" key="1">
    <citation type="journal article" date="2014" name="Int. J. Syst. Evol. Microbiol.">
        <title>Complete genome sequence of Corynebacterium casei LMG S-19264T (=DSM 44701T), isolated from a smear-ripened cheese.</title>
        <authorList>
            <consortium name="US DOE Joint Genome Institute (JGI-PGF)"/>
            <person name="Walter F."/>
            <person name="Albersmeier A."/>
            <person name="Kalinowski J."/>
            <person name="Ruckert C."/>
        </authorList>
    </citation>
    <scope>NUCLEOTIDE SEQUENCE</scope>
    <source>
        <strain evidence="1">CGMCC 1.12751</strain>
    </source>
</reference>
<reference evidence="1" key="2">
    <citation type="submission" date="2020-09" db="EMBL/GenBank/DDBJ databases">
        <authorList>
            <person name="Sun Q."/>
            <person name="Zhou Y."/>
        </authorList>
    </citation>
    <scope>NUCLEOTIDE SEQUENCE</scope>
    <source>
        <strain evidence="1">CGMCC 1.12751</strain>
    </source>
</reference>
<evidence type="ECO:0000313" key="1">
    <source>
        <dbReference type="EMBL" id="GGG37148.1"/>
    </source>
</evidence>
<protein>
    <submittedName>
        <fullName evidence="1">Uncharacterized protein</fullName>
    </submittedName>
</protein>
<keyword evidence="2" id="KW-1185">Reference proteome</keyword>
<dbReference type="Proteomes" id="UP000625976">
    <property type="component" value="Unassembled WGS sequence"/>
</dbReference>
<evidence type="ECO:0000313" key="2">
    <source>
        <dbReference type="Proteomes" id="UP000625976"/>
    </source>
</evidence>